<proteinExistence type="predicted"/>
<dbReference type="PROSITE" id="PS50995">
    <property type="entry name" value="HTH_MARR_2"/>
    <property type="match status" value="1"/>
</dbReference>
<dbReference type="PANTHER" id="PTHR42756">
    <property type="entry name" value="TRANSCRIPTIONAL REGULATOR, MARR"/>
    <property type="match status" value="1"/>
</dbReference>
<protein>
    <submittedName>
        <fullName evidence="5">MarR family transcriptional regulator</fullName>
    </submittedName>
</protein>
<dbReference type="InterPro" id="IPR036390">
    <property type="entry name" value="WH_DNA-bd_sf"/>
</dbReference>
<dbReference type="Proteomes" id="UP001208567">
    <property type="component" value="Unassembled WGS sequence"/>
</dbReference>
<keyword evidence="6" id="KW-1185">Reference proteome</keyword>
<keyword evidence="1" id="KW-0805">Transcription regulation</keyword>
<dbReference type="InterPro" id="IPR036388">
    <property type="entry name" value="WH-like_DNA-bd_sf"/>
</dbReference>
<dbReference type="SUPFAM" id="SSF46785">
    <property type="entry name" value="Winged helix' DNA-binding domain"/>
    <property type="match status" value="1"/>
</dbReference>
<dbReference type="PRINTS" id="PR00598">
    <property type="entry name" value="HTHMARR"/>
</dbReference>
<name>A0ABQ5N4B9_9CLOT</name>
<gene>
    <name evidence="5" type="ORF">bsdE14_14550</name>
</gene>
<dbReference type="Gene3D" id="1.10.10.10">
    <property type="entry name" value="Winged helix-like DNA-binding domain superfamily/Winged helix DNA-binding domain"/>
    <property type="match status" value="1"/>
</dbReference>
<sequence>MDCMNRDSLYAVFGQVIRYHHHRTQKMLDKVGVYPGQPPMLFALYHKDGQNQKELAERLGIKPATATVMLGRIEKSGLVERKQDLNDQRVSRVYITDKGKEVCKECADIMKQINEKMFSNFTEEEKIIMRRLLMQMRDNLVNSDEENINFRYSDD</sequence>
<evidence type="ECO:0000256" key="1">
    <source>
        <dbReference type="ARBA" id="ARBA00023015"/>
    </source>
</evidence>
<dbReference type="Pfam" id="PF01047">
    <property type="entry name" value="MarR"/>
    <property type="match status" value="1"/>
</dbReference>
<comment type="caution">
    <text evidence="5">The sequence shown here is derived from an EMBL/GenBank/DDBJ whole genome shotgun (WGS) entry which is preliminary data.</text>
</comment>
<reference evidence="5 6" key="1">
    <citation type="journal article" date="2024" name="Int. J. Syst. Evol. Microbiol.">
        <title>Clostridium omnivorum sp. nov., isolated from anoxic soil under the treatment of reductive soil disinfestation.</title>
        <authorList>
            <person name="Ueki A."/>
            <person name="Tonouchi A."/>
            <person name="Kaku N."/>
            <person name="Honma S."/>
            <person name="Ueki K."/>
        </authorList>
    </citation>
    <scope>NUCLEOTIDE SEQUENCE [LARGE SCALE GENOMIC DNA]</scope>
    <source>
        <strain evidence="5 6">E14</strain>
    </source>
</reference>
<evidence type="ECO:0000256" key="3">
    <source>
        <dbReference type="ARBA" id="ARBA00023163"/>
    </source>
</evidence>
<dbReference type="SMART" id="SM00347">
    <property type="entry name" value="HTH_MARR"/>
    <property type="match status" value="1"/>
</dbReference>
<organism evidence="5 6">
    <name type="scientific">Clostridium omnivorum</name>
    <dbReference type="NCBI Taxonomy" id="1604902"/>
    <lineage>
        <taxon>Bacteria</taxon>
        <taxon>Bacillati</taxon>
        <taxon>Bacillota</taxon>
        <taxon>Clostridia</taxon>
        <taxon>Eubacteriales</taxon>
        <taxon>Clostridiaceae</taxon>
        <taxon>Clostridium</taxon>
    </lineage>
</organism>
<evidence type="ECO:0000313" key="6">
    <source>
        <dbReference type="Proteomes" id="UP001208567"/>
    </source>
</evidence>
<dbReference type="PANTHER" id="PTHR42756:SF1">
    <property type="entry name" value="TRANSCRIPTIONAL REPRESSOR OF EMRAB OPERON"/>
    <property type="match status" value="1"/>
</dbReference>
<dbReference type="RefSeq" id="WP_264849312.1">
    <property type="nucleotide sequence ID" value="NZ_BRXR01000001.1"/>
</dbReference>
<dbReference type="InterPro" id="IPR000835">
    <property type="entry name" value="HTH_MarR-typ"/>
</dbReference>
<dbReference type="EMBL" id="BRXR01000001">
    <property type="protein sequence ID" value="GLC30045.1"/>
    <property type="molecule type" value="Genomic_DNA"/>
</dbReference>
<evidence type="ECO:0000259" key="4">
    <source>
        <dbReference type="PROSITE" id="PS50995"/>
    </source>
</evidence>
<keyword evidence="2" id="KW-0238">DNA-binding</keyword>
<accession>A0ABQ5N4B9</accession>
<keyword evidence="3" id="KW-0804">Transcription</keyword>
<feature type="domain" description="HTH marR-type" evidence="4">
    <location>
        <begin position="6"/>
        <end position="138"/>
    </location>
</feature>
<evidence type="ECO:0000256" key="2">
    <source>
        <dbReference type="ARBA" id="ARBA00023125"/>
    </source>
</evidence>
<evidence type="ECO:0000313" key="5">
    <source>
        <dbReference type="EMBL" id="GLC30045.1"/>
    </source>
</evidence>